<evidence type="ECO:0000256" key="2">
    <source>
        <dbReference type="ARBA" id="ARBA00009254"/>
    </source>
</evidence>
<dbReference type="eggNOG" id="KOG3331">
    <property type="taxonomic scope" value="Eukaryota"/>
</dbReference>
<dbReference type="GO" id="GO:0032543">
    <property type="term" value="P:mitochondrial translation"/>
    <property type="evidence" value="ECO:0007669"/>
    <property type="project" value="TreeGrafter"/>
</dbReference>
<evidence type="ECO:0000256" key="6">
    <source>
        <dbReference type="ARBA" id="ARBA00035289"/>
    </source>
</evidence>
<dbReference type="OrthoDB" id="270763at2759"/>
<dbReference type="EMBL" id="KB445560">
    <property type="protein sequence ID" value="EMC93313.1"/>
    <property type="molecule type" value="Genomic_DNA"/>
</dbReference>
<name>M2MPB4_BAUPA</name>
<evidence type="ECO:0000256" key="8">
    <source>
        <dbReference type="SAM" id="MobiDB-lite"/>
    </source>
</evidence>
<dbReference type="PANTHER" id="PTHR21183">
    <property type="entry name" value="RIBOSOMAL PROTEIN L47, MITOCHONDRIAL-RELATED"/>
    <property type="match status" value="1"/>
</dbReference>
<comment type="similarity">
    <text evidence="2">Belongs to the universal ribosomal protein uL29 family.</text>
</comment>
<evidence type="ECO:0000256" key="3">
    <source>
        <dbReference type="ARBA" id="ARBA00022980"/>
    </source>
</evidence>
<keyword evidence="4" id="KW-0496">Mitochondrion</keyword>
<dbReference type="Pfam" id="PF06984">
    <property type="entry name" value="MRP-L47"/>
    <property type="match status" value="1"/>
</dbReference>
<gene>
    <name evidence="9" type="ORF">BAUCODRAFT_37001</name>
</gene>
<dbReference type="RefSeq" id="XP_007679219.1">
    <property type="nucleotide sequence ID" value="XM_007681029.1"/>
</dbReference>
<dbReference type="InterPro" id="IPR010729">
    <property type="entry name" value="Ribosomal_uL29_mit"/>
</dbReference>
<evidence type="ECO:0000313" key="10">
    <source>
        <dbReference type="Proteomes" id="UP000011761"/>
    </source>
</evidence>
<keyword evidence="10" id="KW-1185">Reference proteome</keyword>
<proteinExistence type="inferred from homology"/>
<organism evidence="9 10">
    <name type="scientific">Baudoinia panamericana (strain UAMH 10762)</name>
    <name type="common">Angels' share fungus</name>
    <name type="synonym">Baudoinia compniacensis (strain UAMH 10762)</name>
    <dbReference type="NCBI Taxonomy" id="717646"/>
    <lineage>
        <taxon>Eukaryota</taxon>
        <taxon>Fungi</taxon>
        <taxon>Dikarya</taxon>
        <taxon>Ascomycota</taxon>
        <taxon>Pezizomycotina</taxon>
        <taxon>Dothideomycetes</taxon>
        <taxon>Dothideomycetidae</taxon>
        <taxon>Mycosphaerellales</taxon>
        <taxon>Teratosphaeriaceae</taxon>
        <taxon>Baudoinia</taxon>
    </lineage>
</organism>
<dbReference type="Gene3D" id="6.10.330.20">
    <property type="match status" value="1"/>
</dbReference>
<dbReference type="OMA" id="YAHGRAW"/>
<dbReference type="PANTHER" id="PTHR21183:SF18">
    <property type="entry name" value="LARGE RIBOSOMAL SUBUNIT PROTEIN UL29M"/>
    <property type="match status" value="1"/>
</dbReference>
<sequence length="266" mass="29600">MHCTSASLLRSALHITPCRTAAVVPPSFLLPAFALTQTSPFSSTAPASARKDHNRNRGVSALHRTGIGKKQHLSVKLEDLPKPVLDPKRRSDIEVDPDHGLYAFFPDGNEGDRIMTPEEYAAHGRGWRIQELRAKDWEDLWRLWWVCSKERNKIATLEMERKRLAGNGQMYGDVEAGTRDKQVRVTMRNIKVVLTERWYAWENARQAAMEDPEVDLSADPGKGEQAYLPGKGEGLLDNSSANEGITEPGQGLPPPVNALPMSEARA</sequence>
<dbReference type="HOGENOM" id="CLU_063281_1_0_1"/>
<evidence type="ECO:0000256" key="1">
    <source>
        <dbReference type="ARBA" id="ARBA00004173"/>
    </source>
</evidence>
<dbReference type="Proteomes" id="UP000011761">
    <property type="component" value="Unassembled WGS sequence"/>
</dbReference>
<keyword evidence="3" id="KW-0689">Ribosomal protein</keyword>
<dbReference type="AlphaFoldDB" id="M2MPB4"/>
<feature type="region of interest" description="Disordered" evidence="8">
    <location>
        <begin position="209"/>
        <end position="266"/>
    </location>
</feature>
<dbReference type="STRING" id="717646.M2MPB4"/>
<keyword evidence="5" id="KW-0687">Ribonucleoprotein</keyword>
<evidence type="ECO:0000256" key="7">
    <source>
        <dbReference type="ARBA" id="ARBA00035399"/>
    </source>
</evidence>
<dbReference type="InterPro" id="IPR038340">
    <property type="entry name" value="MRP-L47_sf"/>
</dbReference>
<dbReference type="GO" id="GO:0003735">
    <property type="term" value="F:structural constituent of ribosome"/>
    <property type="evidence" value="ECO:0007669"/>
    <property type="project" value="InterPro"/>
</dbReference>
<dbReference type="GO" id="GO:0005762">
    <property type="term" value="C:mitochondrial large ribosomal subunit"/>
    <property type="evidence" value="ECO:0007669"/>
    <property type="project" value="TreeGrafter"/>
</dbReference>
<protein>
    <recommendedName>
        <fullName evidence="6">Large ribosomal subunit protein uL29m</fullName>
    </recommendedName>
    <alternativeName>
        <fullName evidence="7">54S ribosomal protein L4, mitochondrial</fullName>
    </alternativeName>
</protein>
<evidence type="ECO:0000256" key="4">
    <source>
        <dbReference type="ARBA" id="ARBA00023128"/>
    </source>
</evidence>
<comment type="subcellular location">
    <subcellularLocation>
        <location evidence="1">Mitochondrion</location>
    </subcellularLocation>
</comment>
<reference evidence="9 10" key="1">
    <citation type="journal article" date="2012" name="PLoS Pathog.">
        <title>Diverse lifestyles and strategies of plant pathogenesis encoded in the genomes of eighteen Dothideomycetes fungi.</title>
        <authorList>
            <person name="Ohm R.A."/>
            <person name="Feau N."/>
            <person name="Henrissat B."/>
            <person name="Schoch C.L."/>
            <person name="Horwitz B.A."/>
            <person name="Barry K.W."/>
            <person name="Condon B.J."/>
            <person name="Copeland A.C."/>
            <person name="Dhillon B."/>
            <person name="Glaser F."/>
            <person name="Hesse C.N."/>
            <person name="Kosti I."/>
            <person name="LaButti K."/>
            <person name="Lindquist E.A."/>
            <person name="Lucas S."/>
            <person name="Salamov A.A."/>
            <person name="Bradshaw R.E."/>
            <person name="Ciuffetti L."/>
            <person name="Hamelin R.C."/>
            <person name="Kema G.H.J."/>
            <person name="Lawrence C."/>
            <person name="Scott J.A."/>
            <person name="Spatafora J.W."/>
            <person name="Turgeon B.G."/>
            <person name="de Wit P.J.G.M."/>
            <person name="Zhong S."/>
            <person name="Goodwin S.B."/>
            <person name="Grigoriev I.V."/>
        </authorList>
    </citation>
    <scope>NUCLEOTIDE SEQUENCE [LARGE SCALE GENOMIC DNA]</scope>
    <source>
        <strain evidence="9 10">UAMH 10762</strain>
    </source>
</reference>
<dbReference type="KEGG" id="bcom:BAUCODRAFT_37001"/>
<evidence type="ECO:0000256" key="5">
    <source>
        <dbReference type="ARBA" id="ARBA00023274"/>
    </source>
</evidence>
<evidence type="ECO:0000313" key="9">
    <source>
        <dbReference type="EMBL" id="EMC93313.1"/>
    </source>
</evidence>
<accession>M2MPB4</accession>
<dbReference type="GeneID" id="19113127"/>